<dbReference type="NCBIfam" id="TIGR02841">
    <property type="entry name" value="spore_YyaC"/>
    <property type="match status" value="1"/>
</dbReference>
<evidence type="ECO:0000313" key="2">
    <source>
        <dbReference type="Proteomes" id="UP000031967"/>
    </source>
</evidence>
<accession>A0ABR5AF28</accession>
<dbReference type="Proteomes" id="UP000031967">
    <property type="component" value="Unassembled WGS sequence"/>
</dbReference>
<name>A0ABR5AF28_9BACL</name>
<proteinExistence type="predicted"/>
<dbReference type="RefSeq" id="WP_041049096.1">
    <property type="nucleotide sequence ID" value="NZ_JXAK01000034.1"/>
</dbReference>
<sequence>MKLPFGFDFRHEKDPVGPLKIPHTEPGAVETLARHLSGIYATLEPERPLVIVCIGTDRSTGDALGPLVGTHLRRYHLSGYHLYGTLDNPVHAMNLTETVNEIETQFQHPFIIAIDACLGQLSSIGCIQVASGPLKPGAGVNKDLPSIGDMHVTGIVNVGGFMEYFVLQNTRLSLVMNMAEMISRSLFISLLQSQRFAATTIAKSE</sequence>
<reference evidence="1 2" key="1">
    <citation type="submission" date="2014-12" db="EMBL/GenBank/DDBJ databases">
        <title>Draft genome sequence of Paenibacillus kamchatkensis strain B-2647.</title>
        <authorList>
            <person name="Karlyshev A.V."/>
            <person name="Kudryashova E.B."/>
        </authorList>
    </citation>
    <scope>NUCLEOTIDE SEQUENCE [LARGE SCALE GENOMIC DNA]</scope>
    <source>
        <strain evidence="1 2">VKM B-2647</strain>
    </source>
</reference>
<dbReference type="EMBL" id="JXAK01000034">
    <property type="protein sequence ID" value="KIL39619.1"/>
    <property type="molecule type" value="Genomic_DNA"/>
</dbReference>
<dbReference type="InterPro" id="IPR009665">
    <property type="entry name" value="YyaC"/>
</dbReference>
<gene>
    <name evidence="1" type="ORF">SD70_19035</name>
</gene>
<dbReference type="InterPro" id="IPR023430">
    <property type="entry name" value="Pept_HybD-like_dom_sf"/>
</dbReference>
<evidence type="ECO:0000313" key="1">
    <source>
        <dbReference type="EMBL" id="KIL39619.1"/>
    </source>
</evidence>
<protein>
    <submittedName>
        <fullName evidence="1">Sporulation protein</fullName>
    </submittedName>
</protein>
<dbReference type="Pfam" id="PF06866">
    <property type="entry name" value="DUF1256"/>
    <property type="match status" value="1"/>
</dbReference>
<comment type="caution">
    <text evidence="1">The sequence shown here is derived from an EMBL/GenBank/DDBJ whole genome shotgun (WGS) entry which is preliminary data.</text>
</comment>
<organism evidence="1 2">
    <name type="scientific">Gordoniibacillus kamchatkensis</name>
    <dbReference type="NCBI Taxonomy" id="1590651"/>
    <lineage>
        <taxon>Bacteria</taxon>
        <taxon>Bacillati</taxon>
        <taxon>Bacillota</taxon>
        <taxon>Bacilli</taxon>
        <taxon>Bacillales</taxon>
        <taxon>Paenibacillaceae</taxon>
        <taxon>Gordoniibacillus</taxon>
    </lineage>
</organism>
<dbReference type="SUPFAM" id="SSF53163">
    <property type="entry name" value="HybD-like"/>
    <property type="match status" value="1"/>
</dbReference>
<keyword evidence="2" id="KW-1185">Reference proteome</keyword>